<dbReference type="RefSeq" id="WP_066763227.1">
    <property type="nucleotide sequence ID" value="NZ_BMIO01000003.1"/>
</dbReference>
<dbReference type="PROSITE" id="PS51257">
    <property type="entry name" value="PROKAR_LIPOPROTEIN"/>
    <property type="match status" value="1"/>
</dbReference>
<reference evidence="1 2" key="1">
    <citation type="journal article" date="2014" name="Int. J. Syst. Evol. Microbiol.">
        <title>Complete genome sequence of Corynebacterium casei LMG S-19264T (=DSM 44701T), isolated from a smear-ripened cheese.</title>
        <authorList>
            <consortium name="US DOE Joint Genome Institute (JGI-PGF)"/>
            <person name="Walter F."/>
            <person name="Albersmeier A."/>
            <person name="Kalinowski J."/>
            <person name="Ruckert C."/>
        </authorList>
    </citation>
    <scope>NUCLEOTIDE SEQUENCE [LARGE SCALE GENOMIC DNA]</scope>
    <source>
        <strain evidence="1 2">CGMCC 1.15358</strain>
    </source>
</reference>
<name>A0A917DHX6_9SPHN</name>
<evidence type="ECO:0008006" key="3">
    <source>
        <dbReference type="Google" id="ProtNLM"/>
    </source>
</evidence>
<dbReference type="EMBL" id="BMIO01000003">
    <property type="protein sequence ID" value="GGD39238.1"/>
    <property type="molecule type" value="Genomic_DNA"/>
</dbReference>
<comment type="caution">
    <text evidence="1">The sequence shown here is derived from an EMBL/GenBank/DDBJ whole genome shotgun (WGS) entry which is preliminary data.</text>
</comment>
<organism evidence="1 2">
    <name type="scientific">Croceicoccus pelagius</name>
    <dbReference type="NCBI Taxonomy" id="1703341"/>
    <lineage>
        <taxon>Bacteria</taxon>
        <taxon>Pseudomonadati</taxon>
        <taxon>Pseudomonadota</taxon>
        <taxon>Alphaproteobacteria</taxon>
        <taxon>Sphingomonadales</taxon>
        <taxon>Erythrobacteraceae</taxon>
        <taxon>Croceicoccus</taxon>
    </lineage>
</organism>
<evidence type="ECO:0000313" key="2">
    <source>
        <dbReference type="Proteomes" id="UP000598997"/>
    </source>
</evidence>
<accession>A0A917DHX6</accession>
<gene>
    <name evidence="1" type="ORF">GCM10010989_11630</name>
</gene>
<proteinExistence type="predicted"/>
<evidence type="ECO:0000313" key="1">
    <source>
        <dbReference type="EMBL" id="GGD39238.1"/>
    </source>
</evidence>
<keyword evidence="2" id="KW-1185">Reference proteome</keyword>
<protein>
    <recommendedName>
        <fullName evidence="3">Lipoprotein</fullName>
    </recommendedName>
</protein>
<dbReference type="OrthoDB" id="7390084at2"/>
<sequence>MGKLFTPRTLAAAGVAASSLLLSGCLLTPGAFTSELTLSKGGAFTFTYDGEIAAMGLSDLARMGSNKEFAAECYDDDFEETECTAAETAEQKAEWEAEQAKDKAEKEQFVQMMGGLDPADPESAQKLADSLSKQAGFRSVSHKGNGVYDVDFAVSGQMTHGFVFPMVEKMPTMSPFVVAIPRGDGSIRIEAPGFGGNDSMVDPSLAMMMGMASKQAGGDAPKAVLPDGTFTIRTDGRILANNTDDGPAEAGGMQVLRWEVTSGSKIAPTALIALD</sequence>
<dbReference type="AlphaFoldDB" id="A0A917DHX6"/>
<dbReference type="Proteomes" id="UP000598997">
    <property type="component" value="Unassembled WGS sequence"/>
</dbReference>